<feature type="binding site" evidence="12">
    <location>
        <begin position="122"/>
        <end position="126"/>
    </location>
    <ligand>
        <name>UDP-N-acetyl-alpha-D-glucosamine</name>
        <dbReference type="ChEBI" id="CHEBI:57705"/>
    </ligand>
</feature>
<evidence type="ECO:0000256" key="10">
    <source>
        <dbReference type="ARBA" id="ARBA00038367"/>
    </source>
</evidence>
<feature type="domain" description="Enolpyruvate transferase" evidence="13">
    <location>
        <begin position="7"/>
        <end position="407"/>
    </location>
</feature>
<sequence length="421" mass="44740">MSDEIIVTGGKPLNGTVRIQGSKNAALPIMASALLSDGTSVLRGCPKIADVFLMEKILKALGAVTWWQDHDLYLDCSRADGTVIPEAFSGKMRSSVILLGAMLGRNKKASTGYPGGCVIGKRPVDLHIQVLRSFGAEIVENGSKITGSCGKLKGAEIFFPKSSVGATEQAVLAAALAEGRTILHGGAAEPEIRWLVRYLNGMGAQISFPEKNCICIDGVKSLHPGDGVIPPDRIVAGTYLMAAAATRGEIIIENPPIGEMDGILEVYRKMGGQYHIFGGKLIVNGKKTGLPLALLETEVYPGFPTDLQSPVMAVLATISGISRIREKIFEDRYKTAPWLNRMGARIEIKDGTAVIDGGFPLKGCTVEAQELRGGAALVIAALAADGTTRIRGCRFIERGYEHICEDLTALGGLLIKDRGAL</sequence>
<dbReference type="SUPFAM" id="SSF55205">
    <property type="entry name" value="EPT/RTPC-like"/>
    <property type="match status" value="1"/>
</dbReference>
<keyword evidence="9 12" id="KW-0961">Cell wall biogenesis/degradation</keyword>
<dbReference type="Proteomes" id="UP001473063">
    <property type="component" value="Unassembled WGS sequence"/>
</dbReference>
<reference evidence="14 15" key="1">
    <citation type="submission" date="2024-03" db="EMBL/GenBank/DDBJ databases">
        <title>Human intestinal bacterial collection.</title>
        <authorList>
            <person name="Pauvert C."/>
            <person name="Hitch T.C.A."/>
            <person name="Clavel T."/>
        </authorList>
    </citation>
    <scope>NUCLEOTIDE SEQUENCE [LARGE SCALE GENOMIC DNA]</scope>
    <source>
        <strain evidence="14 15">CLA-JM-H16</strain>
    </source>
</reference>
<comment type="pathway">
    <text evidence="2 12">Cell wall biogenesis; peptidoglycan biosynthesis.</text>
</comment>
<evidence type="ECO:0000256" key="5">
    <source>
        <dbReference type="ARBA" id="ARBA00022679"/>
    </source>
</evidence>
<proteinExistence type="inferred from homology"/>
<evidence type="ECO:0000256" key="9">
    <source>
        <dbReference type="ARBA" id="ARBA00023316"/>
    </source>
</evidence>
<keyword evidence="5 12" id="KW-0808">Transferase</keyword>
<dbReference type="Pfam" id="PF00275">
    <property type="entry name" value="EPSP_synthase"/>
    <property type="match status" value="1"/>
</dbReference>
<accession>A0ABV1BC07</accession>
<keyword evidence="7 12" id="KW-0573">Peptidoglycan synthesis</keyword>
<keyword evidence="12" id="KW-0670">Pyruvate</keyword>
<dbReference type="RefSeq" id="WP_349056159.1">
    <property type="nucleotide sequence ID" value="NZ_JBBMEJ010000003.1"/>
</dbReference>
<feature type="binding site" evidence="12">
    <location>
        <position position="328"/>
    </location>
    <ligand>
        <name>UDP-N-acetyl-alpha-D-glucosamine</name>
        <dbReference type="ChEBI" id="CHEBI:57705"/>
    </ligand>
</feature>
<evidence type="ECO:0000256" key="6">
    <source>
        <dbReference type="ARBA" id="ARBA00022960"/>
    </source>
</evidence>
<dbReference type="NCBIfam" id="TIGR01072">
    <property type="entry name" value="murA"/>
    <property type="match status" value="1"/>
</dbReference>
<evidence type="ECO:0000256" key="12">
    <source>
        <dbReference type="HAMAP-Rule" id="MF_00111"/>
    </source>
</evidence>
<comment type="function">
    <text evidence="12">Cell wall formation. Adds enolpyruvyl to UDP-N-acetylglucosamine.</text>
</comment>
<evidence type="ECO:0000256" key="7">
    <source>
        <dbReference type="ARBA" id="ARBA00022984"/>
    </source>
</evidence>
<comment type="catalytic activity">
    <reaction evidence="11 12">
        <text>phosphoenolpyruvate + UDP-N-acetyl-alpha-D-glucosamine = UDP-N-acetyl-3-O-(1-carboxyvinyl)-alpha-D-glucosamine + phosphate</text>
        <dbReference type="Rhea" id="RHEA:18681"/>
        <dbReference type="ChEBI" id="CHEBI:43474"/>
        <dbReference type="ChEBI" id="CHEBI:57705"/>
        <dbReference type="ChEBI" id="CHEBI:58702"/>
        <dbReference type="ChEBI" id="CHEBI:68483"/>
        <dbReference type="EC" id="2.5.1.7"/>
    </reaction>
</comment>
<keyword evidence="8 12" id="KW-0131">Cell cycle</keyword>
<evidence type="ECO:0000313" key="14">
    <source>
        <dbReference type="EMBL" id="MEQ2370153.1"/>
    </source>
</evidence>
<feature type="active site" description="Proton donor" evidence="12">
    <location>
        <position position="117"/>
    </location>
</feature>
<organism evidence="14 15">
    <name type="scientific">Blautia aquisgranensis</name>
    <dbReference type="NCBI Taxonomy" id="3133153"/>
    <lineage>
        <taxon>Bacteria</taxon>
        <taxon>Bacillati</taxon>
        <taxon>Bacillota</taxon>
        <taxon>Clostridia</taxon>
        <taxon>Lachnospirales</taxon>
        <taxon>Lachnospiraceae</taxon>
        <taxon>Blautia</taxon>
    </lineage>
</organism>
<dbReference type="InterPro" id="IPR013792">
    <property type="entry name" value="RNA3'P_cycl/enolpyr_Trfase_a/b"/>
</dbReference>
<comment type="caution">
    <text evidence="14">The sequence shown here is derived from an EMBL/GenBank/DDBJ whole genome shotgun (WGS) entry which is preliminary data.</text>
</comment>
<dbReference type="NCBIfam" id="NF006873">
    <property type="entry name" value="PRK09369.1"/>
    <property type="match status" value="1"/>
</dbReference>
<dbReference type="InterPro" id="IPR036968">
    <property type="entry name" value="Enolpyruvate_Tfrase_sf"/>
</dbReference>
<feature type="modified residue" description="2-(S-cysteinyl)pyruvic acid O-phosphothioketal" evidence="12">
    <location>
        <position position="117"/>
    </location>
</feature>
<keyword evidence="4 12" id="KW-0132">Cell division</keyword>
<keyword evidence="3 12" id="KW-0963">Cytoplasm</keyword>
<dbReference type="PANTHER" id="PTHR43783">
    <property type="entry name" value="UDP-N-ACETYLGLUCOSAMINE 1-CARBOXYVINYLTRANSFERASE"/>
    <property type="match status" value="1"/>
</dbReference>
<dbReference type="EC" id="2.5.1.7" evidence="12"/>
<protein>
    <recommendedName>
        <fullName evidence="12">UDP-N-acetylglucosamine 1-carboxyvinyltransferase</fullName>
        <ecNumber evidence="12">2.5.1.7</ecNumber>
    </recommendedName>
    <alternativeName>
        <fullName evidence="12">Enoylpyruvate transferase</fullName>
    </alternativeName>
    <alternativeName>
        <fullName evidence="12">UDP-N-acetylglucosamine enolpyruvyl transferase</fullName>
        <shortName evidence="12">EPT</shortName>
    </alternativeName>
</protein>
<dbReference type="CDD" id="cd01555">
    <property type="entry name" value="UdpNAET"/>
    <property type="match status" value="1"/>
</dbReference>
<evidence type="ECO:0000256" key="11">
    <source>
        <dbReference type="ARBA" id="ARBA00047527"/>
    </source>
</evidence>
<gene>
    <name evidence="12 14" type="primary">murA</name>
    <name evidence="14" type="ORF">WMO28_04190</name>
</gene>
<dbReference type="GO" id="GO:0008760">
    <property type="term" value="F:UDP-N-acetylglucosamine 1-carboxyvinyltransferase activity"/>
    <property type="evidence" value="ECO:0007669"/>
    <property type="project" value="UniProtKB-EC"/>
</dbReference>
<dbReference type="PANTHER" id="PTHR43783:SF1">
    <property type="entry name" value="UDP-N-ACETYLGLUCOSAMINE 1-CARBOXYVINYLTRANSFERASE"/>
    <property type="match status" value="1"/>
</dbReference>
<evidence type="ECO:0000256" key="8">
    <source>
        <dbReference type="ARBA" id="ARBA00023306"/>
    </source>
</evidence>
<dbReference type="InterPro" id="IPR005750">
    <property type="entry name" value="UDP_GlcNAc_COvinyl_MurA"/>
</dbReference>
<comment type="similarity">
    <text evidence="10 12">Belongs to the EPSP synthase family. MurA subfamily.</text>
</comment>
<dbReference type="EMBL" id="JBBMEJ010000003">
    <property type="protein sequence ID" value="MEQ2370153.1"/>
    <property type="molecule type" value="Genomic_DNA"/>
</dbReference>
<evidence type="ECO:0000256" key="1">
    <source>
        <dbReference type="ARBA" id="ARBA00004496"/>
    </source>
</evidence>
<dbReference type="HAMAP" id="MF_00111">
    <property type="entry name" value="MurA"/>
    <property type="match status" value="1"/>
</dbReference>
<evidence type="ECO:0000313" key="15">
    <source>
        <dbReference type="Proteomes" id="UP001473063"/>
    </source>
</evidence>
<feature type="binding site" evidence="12">
    <location>
        <position position="93"/>
    </location>
    <ligand>
        <name>UDP-N-acetyl-alpha-D-glucosamine</name>
        <dbReference type="ChEBI" id="CHEBI:57705"/>
    </ligand>
</feature>
<evidence type="ECO:0000256" key="4">
    <source>
        <dbReference type="ARBA" id="ARBA00022618"/>
    </source>
</evidence>
<dbReference type="InterPro" id="IPR050068">
    <property type="entry name" value="MurA_subfamily"/>
</dbReference>
<comment type="caution">
    <text evidence="12">Lacks conserved residue(s) required for the propagation of feature annotation.</text>
</comment>
<name>A0ABV1BC07_9FIRM</name>
<comment type="subcellular location">
    <subcellularLocation>
        <location evidence="1 12">Cytoplasm</location>
    </subcellularLocation>
</comment>
<evidence type="ECO:0000256" key="2">
    <source>
        <dbReference type="ARBA" id="ARBA00004752"/>
    </source>
</evidence>
<evidence type="ECO:0000259" key="13">
    <source>
        <dbReference type="Pfam" id="PF00275"/>
    </source>
</evidence>
<keyword evidence="6 12" id="KW-0133">Cell shape</keyword>
<evidence type="ECO:0000256" key="3">
    <source>
        <dbReference type="ARBA" id="ARBA00022490"/>
    </source>
</evidence>
<keyword evidence="15" id="KW-1185">Reference proteome</keyword>
<dbReference type="Gene3D" id="3.65.10.10">
    <property type="entry name" value="Enolpyruvate transferase domain"/>
    <property type="match status" value="2"/>
</dbReference>
<dbReference type="InterPro" id="IPR001986">
    <property type="entry name" value="Enolpyruvate_Tfrase_dom"/>
</dbReference>
<feature type="binding site" evidence="12">
    <location>
        <position position="306"/>
    </location>
    <ligand>
        <name>UDP-N-acetyl-alpha-D-glucosamine</name>
        <dbReference type="ChEBI" id="CHEBI:57705"/>
    </ligand>
</feature>
<feature type="binding site" evidence="12">
    <location>
        <begin position="23"/>
        <end position="24"/>
    </location>
    <ligand>
        <name>phosphoenolpyruvate</name>
        <dbReference type="ChEBI" id="CHEBI:58702"/>
    </ligand>
</feature>